<feature type="binding site" evidence="4">
    <location>
        <position position="181"/>
    </location>
    <ligand>
        <name>1D-myo-inositol 2-(L-cysteinylamino)-2-deoxy-alpha-D-glucopyranoside</name>
        <dbReference type="ChEBI" id="CHEBI:58887"/>
    </ligand>
</feature>
<feature type="binding site" evidence="4">
    <location>
        <begin position="239"/>
        <end position="241"/>
    </location>
    <ligand>
        <name>acetyl-CoA</name>
        <dbReference type="ChEBI" id="CHEBI:57288"/>
        <label>2</label>
    </ligand>
</feature>
<dbReference type="CDD" id="cd04301">
    <property type="entry name" value="NAT_SF"/>
    <property type="match status" value="2"/>
</dbReference>
<sequence>MTELSWHAGLTGSEIGEVTALATAAIDADGVAPLGEHVLLHLSDDSTVHLLARDGHGHVVGFAHLDPAGADATETGGVAELTVHPHHRRGGLGTRIVEALLERTGGHLRVWAHGRLPGAVAIAERLGFSPARTLLQMSRSLLTPLATPAFPDGVRVRPFVVGADEAEFLRVNNAAFDWHPEQGGWDVEQVKVRESEPWFDPAGFLLAVDESDRLLGYHWTKVHGPGEYGPEPVGEVYVLGVDPAAWGRRLGEALTLAGLHHLRDHGLTQVILYVEADNAAAVRVYERLGFVVSNTDVSYAR</sequence>
<keyword evidence="2 4" id="KW-0677">Repeat</keyword>
<feature type="binding site" evidence="4">
    <location>
        <begin position="81"/>
        <end position="83"/>
    </location>
    <ligand>
        <name>acetyl-CoA</name>
        <dbReference type="ChEBI" id="CHEBI:57288"/>
        <label>1</label>
    </ligand>
</feature>
<dbReference type="PROSITE" id="PS51186">
    <property type="entry name" value="GNAT"/>
    <property type="match status" value="2"/>
</dbReference>
<comment type="function">
    <text evidence="4">Catalyzes the transfer of acetyl from acetyl-CoA to desacetylmycothiol (Cys-GlcN-Ins) to form mycothiol.</text>
</comment>
<comment type="catalytic activity">
    <reaction evidence="4">
        <text>1D-myo-inositol 2-(L-cysteinylamino)-2-deoxy-alpha-D-glucopyranoside + acetyl-CoA = mycothiol + CoA + H(+)</text>
        <dbReference type="Rhea" id="RHEA:26172"/>
        <dbReference type="ChEBI" id="CHEBI:15378"/>
        <dbReference type="ChEBI" id="CHEBI:16768"/>
        <dbReference type="ChEBI" id="CHEBI:57287"/>
        <dbReference type="ChEBI" id="CHEBI:57288"/>
        <dbReference type="ChEBI" id="CHEBI:58887"/>
        <dbReference type="EC" id="2.3.1.189"/>
    </reaction>
</comment>
<keyword evidence="3 4" id="KW-0012">Acyltransferase</keyword>
<dbReference type="InterPro" id="IPR016181">
    <property type="entry name" value="Acyl_CoA_acyltransferase"/>
</dbReference>
<feature type="binding site" evidence="4">
    <location>
        <position position="36"/>
    </location>
    <ligand>
        <name>1D-myo-inositol 2-(L-cysteinylamino)-2-deoxy-alpha-D-glucopyranoside</name>
        <dbReference type="ChEBI" id="CHEBI:58887"/>
    </ligand>
</feature>
<dbReference type="RefSeq" id="WP_344723675.1">
    <property type="nucleotide sequence ID" value="NZ_BAAAUS010000023.1"/>
</dbReference>
<dbReference type="Gene3D" id="3.40.630.30">
    <property type="match status" value="1"/>
</dbReference>
<dbReference type="InterPro" id="IPR050276">
    <property type="entry name" value="MshD_Acetyltransferase"/>
</dbReference>
<dbReference type="Proteomes" id="UP001597114">
    <property type="component" value="Unassembled WGS sequence"/>
</dbReference>
<evidence type="ECO:0000313" key="7">
    <source>
        <dbReference type="Proteomes" id="UP001597114"/>
    </source>
</evidence>
<dbReference type="SUPFAM" id="SSF55729">
    <property type="entry name" value="Acyl-CoA N-acyltransferases (Nat)"/>
    <property type="match status" value="1"/>
</dbReference>
<evidence type="ECO:0000259" key="5">
    <source>
        <dbReference type="PROSITE" id="PS51186"/>
    </source>
</evidence>
<feature type="binding site" evidence="4">
    <location>
        <position position="273"/>
    </location>
    <ligand>
        <name>1D-myo-inositol 2-(L-cysteinylamino)-2-deoxy-alpha-D-glucopyranoside</name>
        <dbReference type="ChEBI" id="CHEBI:58887"/>
    </ligand>
</feature>
<evidence type="ECO:0000256" key="4">
    <source>
        <dbReference type="HAMAP-Rule" id="MF_01698"/>
    </source>
</evidence>
<dbReference type="EMBL" id="JBHUCO010000045">
    <property type="protein sequence ID" value="MFD1522308.1"/>
    <property type="molecule type" value="Genomic_DNA"/>
</dbReference>
<dbReference type="GO" id="GO:0035447">
    <property type="term" value="F:mycothiol synthase activity"/>
    <property type="evidence" value="ECO:0007669"/>
    <property type="project" value="UniProtKB-EC"/>
</dbReference>
<keyword evidence="1 4" id="KW-0808">Transferase</keyword>
<dbReference type="HAMAP" id="MF_01698">
    <property type="entry name" value="MshD"/>
    <property type="match status" value="1"/>
</dbReference>
<comment type="subunit">
    <text evidence="4">Monomer.</text>
</comment>
<dbReference type="PANTHER" id="PTHR43617">
    <property type="entry name" value="L-AMINO ACID N-ACETYLTRANSFERASE"/>
    <property type="match status" value="1"/>
</dbReference>
<feature type="domain" description="N-acetyltransferase" evidence="5">
    <location>
        <begin position="10"/>
        <end position="157"/>
    </location>
</feature>
<comment type="similarity">
    <text evidence="4">Belongs to the acetyltransferase family. MshD subfamily.</text>
</comment>
<evidence type="ECO:0000256" key="3">
    <source>
        <dbReference type="ARBA" id="ARBA00023315"/>
    </source>
</evidence>
<name>A0ABW4F3I5_9PSEU</name>
<proteinExistence type="inferred from homology"/>
<dbReference type="InterPro" id="IPR017813">
    <property type="entry name" value="Mycothiol_AcTrfase"/>
</dbReference>
<evidence type="ECO:0000313" key="6">
    <source>
        <dbReference type="EMBL" id="MFD1522308.1"/>
    </source>
</evidence>
<gene>
    <name evidence="4 6" type="primary">mshD</name>
    <name evidence="6" type="ORF">ACFSJD_32750</name>
</gene>
<feature type="domain" description="N-acetyltransferase" evidence="5">
    <location>
        <begin position="154"/>
        <end position="301"/>
    </location>
</feature>
<feature type="binding site" evidence="4">
    <location>
        <begin position="278"/>
        <end position="283"/>
    </location>
    <ligand>
        <name>acetyl-CoA</name>
        <dbReference type="ChEBI" id="CHEBI:57288"/>
        <label>2</label>
    </ligand>
</feature>
<organism evidence="6 7">
    <name type="scientific">Pseudonocardia yunnanensis</name>
    <dbReference type="NCBI Taxonomy" id="58107"/>
    <lineage>
        <taxon>Bacteria</taxon>
        <taxon>Bacillati</taxon>
        <taxon>Actinomycetota</taxon>
        <taxon>Actinomycetes</taxon>
        <taxon>Pseudonocardiales</taxon>
        <taxon>Pseudonocardiaceae</taxon>
        <taxon>Pseudonocardia</taxon>
    </lineage>
</organism>
<keyword evidence="7" id="KW-1185">Reference proteome</keyword>
<reference evidence="7" key="1">
    <citation type="journal article" date="2019" name="Int. J. Syst. Evol. Microbiol.">
        <title>The Global Catalogue of Microorganisms (GCM) 10K type strain sequencing project: providing services to taxonomists for standard genome sequencing and annotation.</title>
        <authorList>
            <consortium name="The Broad Institute Genomics Platform"/>
            <consortium name="The Broad Institute Genome Sequencing Center for Infectious Disease"/>
            <person name="Wu L."/>
            <person name="Ma J."/>
        </authorList>
    </citation>
    <scope>NUCLEOTIDE SEQUENCE [LARGE SCALE GENOMIC DNA]</scope>
    <source>
        <strain evidence="7">CCM 7043</strain>
    </source>
</reference>
<evidence type="ECO:0000256" key="1">
    <source>
        <dbReference type="ARBA" id="ARBA00022679"/>
    </source>
</evidence>
<feature type="binding site" evidence="4">
    <location>
        <position position="235"/>
    </location>
    <ligand>
        <name>1D-myo-inositol 2-(L-cysteinylamino)-2-deoxy-alpha-D-glucopyranoside</name>
        <dbReference type="ChEBI" id="CHEBI:58887"/>
    </ligand>
</feature>
<dbReference type="Pfam" id="PF00583">
    <property type="entry name" value="Acetyltransf_1"/>
    <property type="match status" value="2"/>
</dbReference>
<feature type="binding site" evidence="4">
    <location>
        <position position="221"/>
    </location>
    <ligand>
        <name>1D-myo-inositol 2-(L-cysteinylamino)-2-deoxy-alpha-D-glucopyranoside</name>
        <dbReference type="ChEBI" id="CHEBI:58887"/>
    </ligand>
</feature>
<evidence type="ECO:0000256" key="2">
    <source>
        <dbReference type="ARBA" id="ARBA00022737"/>
    </source>
</evidence>
<comment type="caution">
    <text evidence="6">The sequence shown here is derived from an EMBL/GenBank/DDBJ whole genome shotgun (WGS) entry which is preliminary data.</text>
</comment>
<accession>A0ABW4F3I5</accession>
<protein>
    <recommendedName>
        <fullName evidence="4">Mycothiol acetyltransferase</fullName>
        <shortName evidence="4">MSH acetyltransferase</shortName>
        <ecNumber evidence="4">2.3.1.189</ecNumber>
    </recommendedName>
    <alternativeName>
        <fullName evidence="4">Mycothiol synthase</fullName>
    </alternativeName>
</protein>
<dbReference type="NCBIfam" id="TIGR03448">
    <property type="entry name" value="mycothiol_MshD"/>
    <property type="match status" value="1"/>
</dbReference>
<dbReference type="EC" id="2.3.1.189" evidence="4"/>
<comment type="caution">
    <text evidence="4">Lacks conserved residue(s) required for the propagation of feature annotation.</text>
</comment>
<dbReference type="InterPro" id="IPR000182">
    <property type="entry name" value="GNAT_dom"/>
</dbReference>
<dbReference type="PANTHER" id="PTHR43617:SF31">
    <property type="entry name" value="MYCOTHIOL ACETYLTRANSFERASE"/>
    <property type="match status" value="1"/>
</dbReference>
<dbReference type="PIRSF" id="PIRSF021524">
    <property type="entry name" value="MSH_acetyltransferase"/>
    <property type="match status" value="1"/>
</dbReference>